<protein>
    <submittedName>
        <fullName evidence="1">Uncharacterized protein</fullName>
    </submittedName>
</protein>
<keyword evidence="2" id="KW-1185">Reference proteome</keyword>
<reference evidence="1 2" key="1">
    <citation type="submission" date="2019-03" db="EMBL/GenBank/DDBJ databases">
        <title>Rhizobium sp. nov., an bacterium isolated from biocrust in Mu Us Desert.</title>
        <authorList>
            <person name="Lixiong L."/>
        </authorList>
    </citation>
    <scope>NUCLEOTIDE SEQUENCE [LARGE SCALE GENOMIC DNA]</scope>
    <source>
        <strain evidence="1 2">SPY-1</strain>
    </source>
</reference>
<sequence length="337" mass="36849">MIYIIFGTSGSFTEVCATALSAALVHNRVEHDLVDASSLTELGKAAVAAQGDVIVVARKPSTDLIQHVRTMQISAVVAAPHCASMLAFWLTQSGDALEAWRGTTAEFSGLMGLAAAPRISLVRPVPFEAYSHLAAKIARTWHLDPPPYFEGANEFSSKNDLSMSYHPSQLEPLWKKIAPWNKEQILSSVLELDRGLISGLDYLSIPLNTLTQISDLQPLEGAIDVTGRARGLFCGPYVRLPIGQWVATLELATSSNLRGVPWMADVVRLKDGQVKELARSEVKTGERSSWTIDLSFSNDDPNTPLEIRLFVTKAIFDGTVSVRRLDIAREEAAKSHR</sequence>
<evidence type="ECO:0000313" key="1">
    <source>
        <dbReference type="EMBL" id="TDK36607.1"/>
    </source>
</evidence>
<comment type="caution">
    <text evidence="1">The sequence shown here is derived from an EMBL/GenBank/DDBJ whole genome shotgun (WGS) entry which is preliminary data.</text>
</comment>
<dbReference type="OrthoDB" id="7207000at2"/>
<accession>A0A4R5UIF4</accession>
<dbReference type="RefSeq" id="WP_133315317.1">
    <property type="nucleotide sequence ID" value="NZ_SMTL01000002.1"/>
</dbReference>
<gene>
    <name evidence="1" type="ORF">E2F50_06670</name>
</gene>
<proteinExistence type="predicted"/>
<dbReference type="EMBL" id="SMTL01000002">
    <property type="protein sequence ID" value="TDK36607.1"/>
    <property type="molecule type" value="Genomic_DNA"/>
</dbReference>
<organism evidence="1 2">
    <name type="scientific">Rhizobium deserti</name>
    <dbReference type="NCBI Taxonomy" id="2547961"/>
    <lineage>
        <taxon>Bacteria</taxon>
        <taxon>Pseudomonadati</taxon>
        <taxon>Pseudomonadota</taxon>
        <taxon>Alphaproteobacteria</taxon>
        <taxon>Hyphomicrobiales</taxon>
        <taxon>Rhizobiaceae</taxon>
        <taxon>Rhizobium/Agrobacterium group</taxon>
        <taxon>Rhizobium</taxon>
    </lineage>
</organism>
<name>A0A4R5UIF4_9HYPH</name>
<dbReference type="Proteomes" id="UP000295238">
    <property type="component" value="Unassembled WGS sequence"/>
</dbReference>
<dbReference type="AlphaFoldDB" id="A0A4R5UIF4"/>
<evidence type="ECO:0000313" key="2">
    <source>
        <dbReference type="Proteomes" id="UP000295238"/>
    </source>
</evidence>